<dbReference type="PANTHER" id="PTHR13068:SF151">
    <property type="entry name" value="TRANSCRIPTION TERMINATION FACTOR MTERF9, CHLOROPLASTIC"/>
    <property type="match status" value="1"/>
</dbReference>
<dbReference type="GO" id="GO:0003676">
    <property type="term" value="F:nucleic acid binding"/>
    <property type="evidence" value="ECO:0007669"/>
    <property type="project" value="InterPro"/>
</dbReference>
<dbReference type="InterPro" id="IPR003690">
    <property type="entry name" value="MTERF"/>
</dbReference>
<dbReference type="Proteomes" id="UP000685013">
    <property type="component" value="Chromosome 1"/>
</dbReference>
<proteinExistence type="predicted"/>
<evidence type="ECO:0000313" key="2">
    <source>
        <dbReference type="Proteomes" id="UP000685013"/>
    </source>
</evidence>
<accession>A0AAV6P4S0</accession>
<dbReference type="PANTHER" id="PTHR13068">
    <property type="entry name" value="CGI-12 PROTEIN-RELATED"/>
    <property type="match status" value="1"/>
</dbReference>
<reference evidence="1 2" key="1">
    <citation type="journal article" date="2021" name="Hortic Res">
        <title>The domestication of Cucurbita argyrosperma as revealed by the genome of its wild relative.</title>
        <authorList>
            <person name="Barrera-Redondo J."/>
            <person name="Sanchez-de la Vega G."/>
            <person name="Aguirre-Liguori J.A."/>
            <person name="Castellanos-Morales G."/>
            <person name="Gutierrez-Guerrero Y.T."/>
            <person name="Aguirre-Dugua X."/>
            <person name="Aguirre-Planter E."/>
            <person name="Tenaillon M.I."/>
            <person name="Lira-Saade R."/>
            <person name="Eguiarte L.E."/>
        </authorList>
    </citation>
    <scope>NUCLEOTIDE SEQUENCE [LARGE SCALE GENOMIC DNA]</scope>
    <source>
        <strain evidence="1">JBR-2021</strain>
    </source>
</reference>
<dbReference type="Pfam" id="PF02536">
    <property type="entry name" value="mTERF"/>
    <property type="match status" value="1"/>
</dbReference>
<dbReference type="SMART" id="SM00733">
    <property type="entry name" value="Mterf"/>
    <property type="match status" value="9"/>
</dbReference>
<sequence>MASVFFPIPTIHRSFKSSTPIPINRFSLSQPRSLLPLDSCPFRSRFHFSSTSSRFIPLASTSSDVPPDDSLHSLEEARLAVSEYLQRLGVSEEESVSIASNSPRFLKMLVDGVRELDETSMWISWSSEGERPVGDGFGFKEKVALMAREKGDNGKVAFLESAGMNLSSAMNVARYLSGEMLPSLIYKVKYMKELFFSGSGDGKFIGKSARRMMTNLSIPPDDDVQQTLSFFEKIEARRGGLDMLSSNEESFRLLLESFPRMLLLSIQSHVKPMVEFLEAIGIPKERMRGIFLSFPPIIFFGTEVLKSRIMTFEKVGIVEMEFGKLLPKYPWITSNCIQGNLKQIVSFFELEKVPNASITDAIRSWPLILGSSASKLELMVDSFDELGVRSKKLGQVIATSPQLLLQRPQEFLQVVSYLEEIGFDKESVGRILARCPEIFATSVEKTLRRKLEFLISIGVSKTHLPRAIRKYPELLVSDPDRTLFPRIRYLRQRGLSKRDIAFMVGRFSPLLGYSIEEVLKPKLDFLVNVMEKPIKEVVEYPRYFSYSLEKKITPRFRVLKERNIECNLKDMLGKNDEEFAVMFMGDKGTSEVIGARQHTNKAIQALASFGELLVSGIVSLTTREETNQAFEFLTRYVLRRV</sequence>
<evidence type="ECO:0000313" key="1">
    <source>
        <dbReference type="EMBL" id="KAG6607327.1"/>
    </source>
</evidence>
<protein>
    <submittedName>
        <fullName evidence="1">Transcription termination factor MTERF6, chloroplastic/mitochondrial</fullName>
    </submittedName>
</protein>
<dbReference type="AlphaFoldDB" id="A0AAV6P4S0"/>
<comment type="caution">
    <text evidence="1">The sequence shown here is derived from an EMBL/GenBank/DDBJ whole genome shotgun (WGS) entry which is preliminary data.</text>
</comment>
<keyword evidence="2" id="KW-1185">Reference proteome</keyword>
<name>A0AAV6P4S0_9ROSI</name>
<feature type="non-terminal residue" evidence="1">
    <location>
        <position position="1"/>
    </location>
</feature>
<gene>
    <name evidence="1" type="primary">MTERF6</name>
    <name evidence="1" type="ORF">SDJN03_00669</name>
</gene>
<dbReference type="EMBL" id="JAGKQH010000001">
    <property type="protein sequence ID" value="KAG6607327.1"/>
    <property type="molecule type" value="Genomic_DNA"/>
</dbReference>
<dbReference type="FunFam" id="1.25.70.10:FF:000015">
    <property type="entry name" value="Mitochondrial transcription termination factor family protein"/>
    <property type="match status" value="1"/>
</dbReference>
<organism evidence="1 2">
    <name type="scientific">Cucurbita argyrosperma subsp. sororia</name>
    <dbReference type="NCBI Taxonomy" id="37648"/>
    <lineage>
        <taxon>Eukaryota</taxon>
        <taxon>Viridiplantae</taxon>
        <taxon>Streptophyta</taxon>
        <taxon>Embryophyta</taxon>
        <taxon>Tracheophyta</taxon>
        <taxon>Spermatophyta</taxon>
        <taxon>Magnoliopsida</taxon>
        <taxon>eudicotyledons</taxon>
        <taxon>Gunneridae</taxon>
        <taxon>Pentapetalae</taxon>
        <taxon>rosids</taxon>
        <taxon>fabids</taxon>
        <taxon>Cucurbitales</taxon>
        <taxon>Cucurbitaceae</taxon>
        <taxon>Cucurbiteae</taxon>
        <taxon>Cucurbita</taxon>
    </lineage>
</organism>